<name>A0A6P2DES4_9BACT</name>
<evidence type="ECO:0000313" key="2">
    <source>
        <dbReference type="EMBL" id="VTS00453.1"/>
    </source>
</evidence>
<dbReference type="AlphaFoldDB" id="A0A6P2DES4"/>
<evidence type="ECO:0000256" key="1">
    <source>
        <dbReference type="SAM" id="MobiDB-lite"/>
    </source>
</evidence>
<reference evidence="2 3" key="1">
    <citation type="submission" date="2019-05" db="EMBL/GenBank/DDBJ databases">
        <authorList>
            <consortium name="Science for Life Laboratories"/>
        </authorList>
    </citation>
    <scope>NUCLEOTIDE SEQUENCE [LARGE SCALE GENOMIC DNA]</scope>
    <source>
        <strain evidence="2">Soil9</strain>
    </source>
</reference>
<dbReference type="Proteomes" id="UP000464178">
    <property type="component" value="Chromosome"/>
</dbReference>
<protein>
    <submittedName>
        <fullName evidence="2">Uncharacterized protein</fullName>
    </submittedName>
</protein>
<keyword evidence="3" id="KW-1185">Reference proteome</keyword>
<feature type="region of interest" description="Disordered" evidence="1">
    <location>
        <begin position="19"/>
        <end position="46"/>
    </location>
</feature>
<dbReference type="EMBL" id="LR593886">
    <property type="protein sequence ID" value="VTS00453.1"/>
    <property type="molecule type" value="Genomic_DNA"/>
</dbReference>
<organism evidence="2 3">
    <name type="scientific">Gemmata massiliana</name>
    <dbReference type="NCBI Taxonomy" id="1210884"/>
    <lineage>
        <taxon>Bacteria</taxon>
        <taxon>Pseudomonadati</taxon>
        <taxon>Planctomycetota</taxon>
        <taxon>Planctomycetia</taxon>
        <taxon>Gemmatales</taxon>
        <taxon>Gemmataceae</taxon>
        <taxon>Gemmata</taxon>
    </lineage>
</organism>
<dbReference type="KEGG" id="gms:SOIL9_81790"/>
<sequence length="46" mass="5020">MGYIKRKLDLELTEPEKRALPALAAPVEAEAETEATDTPAPPTKKK</sequence>
<gene>
    <name evidence="2" type="ORF">SOIL9_81790</name>
</gene>
<evidence type="ECO:0000313" key="3">
    <source>
        <dbReference type="Proteomes" id="UP000464178"/>
    </source>
</evidence>
<proteinExistence type="predicted"/>
<accession>A0A6P2DES4</accession>